<dbReference type="InterPro" id="IPR027266">
    <property type="entry name" value="TrmE/GcvT-like"/>
</dbReference>
<dbReference type="Gene3D" id="3.30.1360.120">
    <property type="entry name" value="Probable tRNA modification gtpase trme, domain 1"/>
    <property type="match status" value="1"/>
</dbReference>
<accession>A0A6B0XYN2</accession>
<name>A0A6B0XYN2_9RHOB</name>
<sequence>MGYDASFKRLPVNACFDLKGSESALGEWIGAELLPGFPTETNRCRKADGLSLDHVGPRHWLLQADIDREAELNAALRPYAAPAEVSIVRISDTMTTFRVVGADAAHVLAVGCPLDLHDTGFPEDAVSFTEFFGQKALVRRCAGGFDVSVEQSFGDMTEDCLARALR</sequence>
<dbReference type="AlphaFoldDB" id="A0A6B0XYN2"/>
<proteinExistence type="predicted"/>
<comment type="caution">
    <text evidence="1">The sequence shown here is derived from an EMBL/GenBank/DDBJ whole genome shotgun (WGS) entry which is preliminary data.</text>
</comment>
<dbReference type="EMBL" id="VXRY01000088">
    <property type="protein sequence ID" value="MXY32913.1"/>
    <property type="molecule type" value="Genomic_DNA"/>
</dbReference>
<gene>
    <name evidence="1" type="ORF">F4Y60_02250</name>
</gene>
<dbReference type="SUPFAM" id="SSF103025">
    <property type="entry name" value="Folate-binding domain"/>
    <property type="match status" value="1"/>
</dbReference>
<organism evidence="1">
    <name type="scientific">Boseongicola sp. SB0664_bin_43</name>
    <dbReference type="NCBI Taxonomy" id="2604844"/>
    <lineage>
        <taxon>Bacteria</taxon>
        <taxon>Pseudomonadati</taxon>
        <taxon>Pseudomonadota</taxon>
        <taxon>Alphaproteobacteria</taxon>
        <taxon>Rhodobacterales</taxon>
        <taxon>Paracoccaceae</taxon>
        <taxon>Boseongicola</taxon>
    </lineage>
</organism>
<evidence type="ECO:0000313" key="1">
    <source>
        <dbReference type="EMBL" id="MXY32913.1"/>
    </source>
</evidence>
<protein>
    <submittedName>
        <fullName evidence="1">Sarcosine oxidase subunit gamma</fullName>
    </submittedName>
</protein>
<dbReference type="Gene3D" id="3.30.70.1520">
    <property type="entry name" value="Heterotetrameric sarcosine oxidase"/>
    <property type="match status" value="1"/>
</dbReference>
<reference evidence="1" key="1">
    <citation type="submission" date="2019-09" db="EMBL/GenBank/DDBJ databases">
        <title>Characterisation of the sponge microbiome using genome-centric metagenomics.</title>
        <authorList>
            <person name="Engelberts J.P."/>
            <person name="Robbins S.J."/>
            <person name="De Goeij J.M."/>
            <person name="Aranda M."/>
            <person name="Bell S.C."/>
            <person name="Webster N.S."/>
        </authorList>
    </citation>
    <scope>NUCLEOTIDE SEQUENCE</scope>
    <source>
        <strain evidence="1">SB0664_bin_43</strain>
    </source>
</reference>